<dbReference type="EMBL" id="CP058214">
    <property type="protein sequence ID" value="QPC43130.1"/>
    <property type="molecule type" value="Genomic_DNA"/>
</dbReference>
<dbReference type="Pfam" id="PF00483">
    <property type="entry name" value="NTP_transferase"/>
    <property type="match status" value="1"/>
</dbReference>
<dbReference type="Proteomes" id="UP000593594">
    <property type="component" value="Chromosome"/>
</dbReference>
<dbReference type="FunFam" id="3.90.550.10:FF:000023">
    <property type="entry name" value="Glucose-1-phosphate thymidylyltransferase"/>
    <property type="match status" value="1"/>
</dbReference>
<organism evidence="11 12">
    <name type="scientific">Kaustia mangrovi</name>
    <dbReference type="NCBI Taxonomy" id="2593653"/>
    <lineage>
        <taxon>Bacteria</taxon>
        <taxon>Pseudomonadati</taxon>
        <taxon>Pseudomonadota</taxon>
        <taxon>Alphaproteobacteria</taxon>
        <taxon>Hyphomicrobiales</taxon>
        <taxon>Parvibaculaceae</taxon>
        <taxon>Kaustia</taxon>
    </lineage>
</organism>
<dbReference type="PANTHER" id="PTHR43532:SF1">
    <property type="entry name" value="GLUCOSE-1-PHOSPHATE THYMIDYLYLTRANSFERASE 1"/>
    <property type="match status" value="1"/>
</dbReference>
<evidence type="ECO:0000259" key="10">
    <source>
        <dbReference type="Pfam" id="PF00483"/>
    </source>
</evidence>
<dbReference type="GO" id="GO:0008879">
    <property type="term" value="F:glucose-1-phosphate thymidylyltransferase activity"/>
    <property type="evidence" value="ECO:0007669"/>
    <property type="project" value="UniProtKB-EC"/>
</dbReference>
<evidence type="ECO:0000313" key="12">
    <source>
        <dbReference type="Proteomes" id="UP000593594"/>
    </source>
</evidence>
<dbReference type="PANTHER" id="PTHR43532">
    <property type="entry name" value="GLUCOSE-1-PHOSPHATE THYMIDYLYLTRANSFERASE"/>
    <property type="match status" value="1"/>
</dbReference>
<dbReference type="InterPro" id="IPR005835">
    <property type="entry name" value="NTP_transferase_dom"/>
</dbReference>
<sequence length="304" mass="33282">MKGLLLAGGNGTRLRPVTMSISKHLLPVYDKPLIYYPLSLLMLAGIREIMVISSPRDLPALRRLLGDGAQWGIRFAYGEQSSPDGLAQAFLIAEDFIGADGCALALGDNILFGHGLSDLVETAAERRAGATVFAYQVPDPERFGVVGFDDAGAPVSIEEKPARPASSWAVTGFYFYDNDVVGIARSVQPSARGELEITDVNRAYMARGALQVERLGRGFAWFDAGTHDSLLDAADYVRLVETHQRLKIASPEEIAFRRGYLDREALSRLIAERYAHTAYGDYLDRLAEDVPTLAEAARHQSFCD</sequence>
<comment type="similarity">
    <text evidence="2 9">Belongs to the glucose-1-phosphate thymidylyltransferase family.</text>
</comment>
<comment type="catalytic activity">
    <reaction evidence="8 9">
        <text>dTTP + alpha-D-glucose 1-phosphate + H(+) = dTDP-alpha-D-glucose + diphosphate</text>
        <dbReference type="Rhea" id="RHEA:15225"/>
        <dbReference type="ChEBI" id="CHEBI:15378"/>
        <dbReference type="ChEBI" id="CHEBI:33019"/>
        <dbReference type="ChEBI" id="CHEBI:37568"/>
        <dbReference type="ChEBI" id="CHEBI:57477"/>
        <dbReference type="ChEBI" id="CHEBI:58601"/>
        <dbReference type="EC" id="2.7.7.24"/>
    </reaction>
</comment>
<reference evidence="11 12" key="1">
    <citation type="submission" date="2020-06" db="EMBL/GenBank/DDBJ databases">
        <title>Genome sequence of 2 isolates from Red Sea Mangroves.</title>
        <authorList>
            <person name="Sefrji F."/>
            <person name="Michoud G."/>
            <person name="Merlino G."/>
            <person name="Daffonchio D."/>
        </authorList>
    </citation>
    <scope>NUCLEOTIDE SEQUENCE [LARGE SCALE GENOMIC DNA]</scope>
    <source>
        <strain evidence="11 12">R1DC25</strain>
    </source>
</reference>
<keyword evidence="4 9" id="KW-0808">Transferase</keyword>
<protein>
    <recommendedName>
        <fullName evidence="3 9">Glucose-1-phosphate thymidylyltransferase</fullName>
        <ecNumber evidence="3 9">2.7.7.24</ecNumber>
    </recommendedName>
</protein>
<evidence type="ECO:0000256" key="4">
    <source>
        <dbReference type="ARBA" id="ARBA00022679"/>
    </source>
</evidence>
<dbReference type="InterPro" id="IPR029044">
    <property type="entry name" value="Nucleotide-diphossugar_trans"/>
</dbReference>
<evidence type="ECO:0000256" key="8">
    <source>
        <dbReference type="ARBA" id="ARBA00049336"/>
    </source>
</evidence>
<gene>
    <name evidence="11" type="primary">rfbA</name>
    <name evidence="11" type="ORF">HW532_10775</name>
</gene>
<dbReference type="NCBIfam" id="TIGR01207">
    <property type="entry name" value="rmlA"/>
    <property type="match status" value="1"/>
</dbReference>
<evidence type="ECO:0000256" key="7">
    <source>
        <dbReference type="ARBA" id="ARBA00022842"/>
    </source>
</evidence>
<comment type="function">
    <text evidence="9">Catalyzes the formation of dTDP-glucose, from dTTP and glucose 1-phosphate, as well as its pyrophosphorolysis.</text>
</comment>
<keyword evidence="12" id="KW-1185">Reference proteome</keyword>
<evidence type="ECO:0000256" key="5">
    <source>
        <dbReference type="ARBA" id="ARBA00022695"/>
    </source>
</evidence>
<dbReference type="Gene3D" id="3.90.550.10">
    <property type="entry name" value="Spore Coat Polysaccharide Biosynthesis Protein SpsA, Chain A"/>
    <property type="match status" value="1"/>
</dbReference>
<keyword evidence="5 9" id="KW-0548">Nucleotidyltransferase</keyword>
<dbReference type="GO" id="GO:0046872">
    <property type="term" value="F:metal ion binding"/>
    <property type="evidence" value="ECO:0007669"/>
    <property type="project" value="UniProtKB-KW"/>
</dbReference>
<name>A0A7S8C490_9HYPH</name>
<dbReference type="KEGG" id="kmn:HW532_10775"/>
<accession>A0A7S8C490</accession>
<feature type="domain" description="Nucleotidyl transferase" evidence="10">
    <location>
        <begin position="2"/>
        <end position="235"/>
    </location>
</feature>
<keyword evidence="6 9" id="KW-0479">Metal-binding</keyword>
<dbReference type="SUPFAM" id="SSF53448">
    <property type="entry name" value="Nucleotide-diphospho-sugar transferases"/>
    <property type="match status" value="1"/>
</dbReference>
<evidence type="ECO:0000256" key="2">
    <source>
        <dbReference type="ARBA" id="ARBA00010480"/>
    </source>
</evidence>
<evidence type="ECO:0000256" key="1">
    <source>
        <dbReference type="ARBA" id="ARBA00001946"/>
    </source>
</evidence>
<evidence type="ECO:0000256" key="6">
    <source>
        <dbReference type="ARBA" id="ARBA00022723"/>
    </source>
</evidence>
<dbReference type="AlphaFoldDB" id="A0A7S8C490"/>
<dbReference type="RefSeq" id="WP_213160492.1">
    <property type="nucleotide sequence ID" value="NZ_CP058214.1"/>
</dbReference>
<proteinExistence type="inferred from homology"/>
<keyword evidence="7 9" id="KW-0460">Magnesium</keyword>
<evidence type="ECO:0000256" key="3">
    <source>
        <dbReference type="ARBA" id="ARBA00012461"/>
    </source>
</evidence>
<dbReference type="InterPro" id="IPR005907">
    <property type="entry name" value="G1P_thy_trans_s"/>
</dbReference>
<dbReference type="EC" id="2.7.7.24" evidence="3 9"/>
<dbReference type="CDD" id="cd02538">
    <property type="entry name" value="G1P_TT_short"/>
    <property type="match status" value="1"/>
</dbReference>
<comment type="cofactor">
    <cofactor evidence="1">
        <name>Mg(2+)</name>
        <dbReference type="ChEBI" id="CHEBI:18420"/>
    </cofactor>
</comment>
<evidence type="ECO:0000313" key="11">
    <source>
        <dbReference type="EMBL" id="QPC43130.1"/>
    </source>
</evidence>
<evidence type="ECO:0000256" key="9">
    <source>
        <dbReference type="RuleBase" id="RU003706"/>
    </source>
</evidence>